<sequence>MRLLLLLVLAVGWIELHAQNAASEPQVFRDAQAGYRISYPRGWQLERQPDHATAAFYAGGGARAAAVLATAQANPAGHELIDSVWVGIRRQPQAQVLRLAEHANGAYHEVRYDYTYSAAPAPALRTHVVGRRVWRNGYEYRLEYQAAISEDPDYLPEGRQLLESLSFVAPAPAKPTAAKAPVVRQSCDDKMYGIAALRQRNGIWEDDCRTIHEFSVGNPSAQPTIHRAVLPFQSYALAKGLDNCLYSVTKAPTDAPEYVYRYNPATREGGYTPWRLPAQGEENVWISAATDAQGDLYFITSDGNKLVKVSPADSSVRVVWNNDPVRRAAYYAAISFSGAGTHANFCLDDHDTVYQVYSTDGSLLKIDLKSQQPAPEMLQIDGLPKRGGYSDVLMQAGPDGKPVLYLAGPKALYRVDLAARQAQLVRRGVYTDLAGCNLFDAVPPPQTPAVAVAPVLPAPAASAPPRAAVWRGRILDAVTLQPLPQTRYKLRNSVGEEKIVALGADGSFAIEVEPGRSYVGQAQLGGYVVANSFYSANAGSYAEDILLQPLAEGVTLPLDDVQFQQGKAVLLASSHSSLDQLVGILSANPGIAIELLGHTDNVGDPQKNVVLSQKRAAAVKTYLVHHGIAAERIASVGFGGAKPRASNARESTRRLNRRVEFKITKVAQAQ</sequence>
<evidence type="ECO:0000259" key="6">
    <source>
        <dbReference type="PROSITE" id="PS51123"/>
    </source>
</evidence>
<reference evidence="7 8" key="1">
    <citation type="submission" date="2018-09" db="EMBL/GenBank/DDBJ databases">
        <title>Hymenobacter medium sp. nov., isolated from R2A medium.</title>
        <authorList>
            <person name="Yingchao G."/>
        </authorList>
    </citation>
    <scope>NUCLEOTIDE SEQUENCE [LARGE SCALE GENOMIC DNA]</scope>
    <source>
        <strain evidence="8">sh-6</strain>
    </source>
</reference>
<evidence type="ECO:0000256" key="1">
    <source>
        <dbReference type="ARBA" id="ARBA00004442"/>
    </source>
</evidence>
<evidence type="ECO:0000256" key="5">
    <source>
        <dbReference type="SAM" id="SignalP"/>
    </source>
</evidence>
<keyword evidence="2 4" id="KW-0472">Membrane</keyword>
<dbReference type="EMBL" id="CP032317">
    <property type="protein sequence ID" value="AYA36244.1"/>
    <property type="molecule type" value="Genomic_DNA"/>
</dbReference>
<dbReference type="CDD" id="cd07185">
    <property type="entry name" value="OmpA_C-like"/>
    <property type="match status" value="1"/>
</dbReference>
<evidence type="ECO:0000256" key="2">
    <source>
        <dbReference type="ARBA" id="ARBA00023136"/>
    </source>
</evidence>
<dbReference type="PANTHER" id="PTHR30329">
    <property type="entry name" value="STATOR ELEMENT OF FLAGELLAR MOTOR COMPLEX"/>
    <property type="match status" value="1"/>
</dbReference>
<name>A0A3B7QWQ8_9BACT</name>
<dbReference type="SUPFAM" id="SSF103088">
    <property type="entry name" value="OmpA-like"/>
    <property type="match status" value="1"/>
</dbReference>
<feature type="chain" id="PRO_5017690014" evidence="5">
    <location>
        <begin position="19"/>
        <end position="670"/>
    </location>
</feature>
<dbReference type="GO" id="GO:0009279">
    <property type="term" value="C:cell outer membrane"/>
    <property type="evidence" value="ECO:0007669"/>
    <property type="project" value="UniProtKB-SubCell"/>
</dbReference>
<dbReference type="InterPro" id="IPR006664">
    <property type="entry name" value="OMP_bac"/>
</dbReference>
<dbReference type="KEGG" id="hyh:D3Y59_03685"/>
<feature type="signal peptide" evidence="5">
    <location>
        <begin position="1"/>
        <end position="18"/>
    </location>
</feature>
<dbReference type="OrthoDB" id="1490539at2"/>
<organism evidence="7 8">
    <name type="scientific">Hymenobacter oligotrophus</name>
    <dbReference type="NCBI Taxonomy" id="2319843"/>
    <lineage>
        <taxon>Bacteria</taxon>
        <taxon>Pseudomonadati</taxon>
        <taxon>Bacteroidota</taxon>
        <taxon>Cytophagia</taxon>
        <taxon>Cytophagales</taxon>
        <taxon>Hymenobacteraceae</taxon>
        <taxon>Hymenobacter</taxon>
    </lineage>
</organism>
<dbReference type="Pfam" id="PF00691">
    <property type="entry name" value="OmpA"/>
    <property type="match status" value="1"/>
</dbReference>
<dbReference type="PROSITE" id="PS51123">
    <property type="entry name" value="OMPA_2"/>
    <property type="match status" value="1"/>
</dbReference>
<dbReference type="InterPro" id="IPR036737">
    <property type="entry name" value="OmpA-like_sf"/>
</dbReference>
<dbReference type="RefSeq" id="WP_119443830.1">
    <property type="nucleotide sequence ID" value="NZ_CP032317.1"/>
</dbReference>
<accession>A0A3B7QWQ8</accession>
<feature type="domain" description="OmpA-like" evidence="6">
    <location>
        <begin position="550"/>
        <end position="667"/>
    </location>
</feature>
<dbReference type="Proteomes" id="UP000262802">
    <property type="component" value="Chromosome"/>
</dbReference>
<evidence type="ECO:0000313" key="8">
    <source>
        <dbReference type="Proteomes" id="UP000262802"/>
    </source>
</evidence>
<dbReference type="InterPro" id="IPR050330">
    <property type="entry name" value="Bact_OuterMem_StrucFunc"/>
</dbReference>
<gene>
    <name evidence="7" type="ORF">D3Y59_03685</name>
</gene>
<evidence type="ECO:0000256" key="4">
    <source>
        <dbReference type="PROSITE-ProRule" id="PRU00473"/>
    </source>
</evidence>
<dbReference type="InterPro" id="IPR006665">
    <property type="entry name" value="OmpA-like"/>
</dbReference>
<dbReference type="PANTHER" id="PTHR30329:SF21">
    <property type="entry name" value="LIPOPROTEIN YIAD-RELATED"/>
    <property type="match status" value="1"/>
</dbReference>
<dbReference type="SUPFAM" id="SSF101898">
    <property type="entry name" value="NHL repeat"/>
    <property type="match status" value="1"/>
</dbReference>
<proteinExistence type="predicted"/>
<dbReference type="PRINTS" id="PR01021">
    <property type="entry name" value="OMPADOMAIN"/>
</dbReference>
<keyword evidence="5" id="KW-0732">Signal</keyword>
<dbReference type="AlphaFoldDB" id="A0A3B7QWQ8"/>
<keyword evidence="3" id="KW-0998">Cell outer membrane</keyword>
<dbReference type="Gene3D" id="3.30.1330.60">
    <property type="entry name" value="OmpA-like domain"/>
    <property type="match status" value="1"/>
</dbReference>
<protein>
    <submittedName>
        <fullName evidence="7">OmpA family protein</fullName>
    </submittedName>
</protein>
<evidence type="ECO:0000313" key="7">
    <source>
        <dbReference type="EMBL" id="AYA36244.1"/>
    </source>
</evidence>
<evidence type="ECO:0000256" key="3">
    <source>
        <dbReference type="ARBA" id="ARBA00023237"/>
    </source>
</evidence>
<comment type="subcellular location">
    <subcellularLocation>
        <location evidence="1">Cell outer membrane</location>
    </subcellularLocation>
</comment>
<keyword evidence="8" id="KW-1185">Reference proteome</keyword>